<dbReference type="EMBL" id="SLWS01000005">
    <property type="protein sequence ID" value="TCO58463.1"/>
    <property type="molecule type" value="Genomic_DNA"/>
</dbReference>
<dbReference type="OrthoDB" id="3697105at2"/>
<comment type="caution">
    <text evidence="2">The sequence shown here is derived from an EMBL/GenBank/DDBJ whole genome shotgun (WGS) entry which is preliminary data.</text>
</comment>
<protein>
    <submittedName>
        <fullName evidence="2">Uncharacterized protein</fullName>
    </submittedName>
</protein>
<keyword evidence="1" id="KW-0812">Transmembrane</keyword>
<dbReference type="Proteomes" id="UP000295680">
    <property type="component" value="Unassembled WGS sequence"/>
</dbReference>
<evidence type="ECO:0000313" key="3">
    <source>
        <dbReference type="Proteomes" id="UP000295680"/>
    </source>
</evidence>
<name>A0A4R2JFF0_9PSEU</name>
<keyword evidence="1" id="KW-0472">Membrane</keyword>
<evidence type="ECO:0000256" key="1">
    <source>
        <dbReference type="SAM" id="Phobius"/>
    </source>
</evidence>
<keyword evidence="3" id="KW-1185">Reference proteome</keyword>
<keyword evidence="1" id="KW-1133">Transmembrane helix</keyword>
<accession>A0A4R2JFF0</accession>
<feature type="transmembrane region" description="Helical" evidence="1">
    <location>
        <begin position="31"/>
        <end position="57"/>
    </location>
</feature>
<proteinExistence type="predicted"/>
<reference evidence="2 3" key="1">
    <citation type="submission" date="2019-03" db="EMBL/GenBank/DDBJ databases">
        <title>Genomic Encyclopedia of Type Strains, Phase IV (KMG-IV): sequencing the most valuable type-strain genomes for metagenomic binning, comparative biology and taxonomic classification.</title>
        <authorList>
            <person name="Goeker M."/>
        </authorList>
    </citation>
    <scope>NUCLEOTIDE SEQUENCE [LARGE SCALE GENOMIC DNA]</scope>
    <source>
        <strain evidence="2 3">DSM 45934</strain>
    </source>
</reference>
<sequence>MKPLHAIVTALLAGGAVGALAAWLVVVPVPWAVVIALPVTACTLLALLMLGVAAPIWQALPAPDDSLTVHQASALSSRLAEAARDQRRFQLRVQPRLGQLALTALRQRPGLGDLTTLTDQRAEQALGHELHTLLTDPEATLPAPPRLAELLRRLEEI</sequence>
<gene>
    <name evidence="2" type="ORF">EV192_105532</name>
</gene>
<organism evidence="2 3">
    <name type="scientific">Actinocrispum wychmicini</name>
    <dbReference type="NCBI Taxonomy" id="1213861"/>
    <lineage>
        <taxon>Bacteria</taxon>
        <taxon>Bacillati</taxon>
        <taxon>Actinomycetota</taxon>
        <taxon>Actinomycetes</taxon>
        <taxon>Pseudonocardiales</taxon>
        <taxon>Pseudonocardiaceae</taxon>
        <taxon>Actinocrispum</taxon>
    </lineage>
</organism>
<evidence type="ECO:0000313" key="2">
    <source>
        <dbReference type="EMBL" id="TCO58463.1"/>
    </source>
</evidence>
<dbReference type="AlphaFoldDB" id="A0A4R2JFF0"/>
<dbReference type="RefSeq" id="WP_132119223.1">
    <property type="nucleotide sequence ID" value="NZ_SLWS01000005.1"/>
</dbReference>